<proteinExistence type="predicted"/>
<dbReference type="GO" id="GO:0004519">
    <property type="term" value="F:endonuclease activity"/>
    <property type="evidence" value="ECO:0007669"/>
    <property type="project" value="UniProtKB-KW"/>
</dbReference>
<evidence type="ECO:0000313" key="10">
    <source>
        <dbReference type="Proteomes" id="UP000290572"/>
    </source>
</evidence>
<evidence type="ECO:0000256" key="3">
    <source>
        <dbReference type="ARBA" id="ARBA00022722"/>
    </source>
</evidence>
<dbReference type="PANTHER" id="PTHR37984">
    <property type="entry name" value="PROTEIN CBG26694"/>
    <property type="match status" value="1"/>
</dbReference>
<keyword evidence="4" id="KW-0255">Endonuclease</keyword>
<gene>
    <name evidence="9" type="ORF">ROHU_006285</name>
    <name evidence="8" type="ORF">ROHU_011634</name>
</gene>
<dbReference type="Pfam" id="PF17917">
    <property type="entry name" value="RT_RNaseH"/>
    <property type="match status" value="1"/>
</dbReference>
<dbReference type="CDD" id="cd09274">
    <property type="entry name" value="RNase_HI_RT_Ty3"/>
    <property type="match status" value="1"/>
</dbReference>
<dbReference type="AlphaFoldDB" id="A0A498MXD2"/>
<evidence type="ECO:0000256" key="1">
    <source>
        <dbReference type="ARBA" id="ARBA00022679"/>
    </source>
</evidence>
<keyword evidence="3" id="KW-0540">Nuclease</keyword>
<feature type="domain" description="Reverse transcriptase RNase H-like" evidence="7">
    <location>
        <begin position="10"/>
        <end position="79"/>
    </location>
</feature>
<dbReference type="GO" id="GO:0016787">
    <property type="term" value="F:hydrolase activity"/>
    <property type="evidence" value="ECO:0007669"/>
    <property type="project" value="UniProtKB-KW"/>
</dbReference>
<keyword evidence="2" id="KW-0548">Nucleotidyltransferase</keyword>
<evidence type="ECO:0000256" key="6">
    <source>
        <dbReference type="ARBA" id="ARBA00022918"/>
    </source>
</evidence>
<dbReference type="SUPFAM" id="SSF56672">
    <property type="entry name" value="DNA/RNA polymerases"/>
    <property type="match status" value="1"/>
</dbReference>
<dbReference type="InterPro" id="IPR041373">
    <property type="entry name" value="RT_RNaseH"/>
</dbReference>
<name>A0A498MXD2_LABRO</name>
<keyword evidence="1" id="KW-0808">Transferase</keyword>
<evidence type="ECO:0000313" key="8">
    <source>
        <dbReference type="EMBL" id="RXN08194.1"/>
    </source>
</evidence>
<dbReference type="EMBL" id="QBIY01012549">
    <property type="protein sequence ID" value="RXN24154.1"/>
    <property type="molecule type" value="Genomic_DNA"/>
</dbReference>
<comment type="caution">
    <text evidence="9">The sequence shown here is derived from an EMBL/GenBank/DDBJ whole genome shotgun (WGS) entry which is preliminary data.</text>
</comment>
<keyword evidence="10" id="KW-1185">Reference proteome</keyword>
<dbReference type="PANTHER" id="PTHR37984:SF13">
    <property type="entry name" value="RIBONUCLEASE H"/>
    <property type="match status" value="1"/>
</dbReference>
<accession>A0A498MXD2</accession>
<sequence length="150" mass="17772">MRVEEESTKFLTISEQNYAQIEREALAIMFRVRKFHQYLYGRKFMLFTDHRPLTTIFGPQNGIPSMAVARMQKWALLLSVHNYTIEYKRAEHHANADGLSHLPLQVEHREKKDAVELFYFRQVKKLPVSANHIRRETMSCSERDSSYQPD</sequence>
<dbReference type="GO" id="GO:0003964">
    <property type="term" value="F:RNA-directed DNA polymerase activity"/>
    <property type="evidence" value="ECO:0007669"/>
    <property type="project" value="UniProtKB-KW"/>
</dbReference>
<protein>
    <recommendedName>
        <fullName evidence="7">Reverse transcriptase RNase H-like domain-containing protein</fullName>
    </recommendedName>
</protein>
<reference evidence="9 10" key="1">
    <citation type="submission" date="2018-03" db="EMBL/GenBank/DDBJ databases">
        <title>Draft genome sequence of Rohu Carp (Labeo rohita).</title>
        <authorList>
            <person name="Das P."/>
            <person name="Kushwaha B."/>
            <person name="Joshi C.G."/>
            <person name="Kumar D."/>
            <person name="Nagpure N.S."/>
            <person name="Sahoo L."/>
            <person name="Das S.P."/>
            <person name="Bit A."/>
            <person name="Patnaik S."/>
            <person name="Meher P.K."/>
            <person name="Jayasankar P."/>
            <person name="Koringa P.G."/>
            <person name="Patel N.V."/>
            <person name="Hinsu A.T."/>
            <person name="Kumar R."/>
            <person name="Pandey M."/>
            <person name="Agarwal S."/>
            <person name="Srivastava S."/>
            <person name="Singh M."/>
            <person name="Iquebal M.A."/>
            <person name="Jaiswal S."/>
            <person name="Angadi U.B."/>
            <person name="Kumar N."/>
            <person name="Raza M."/>
            <person name="Shah T.M."/>
            <person name="Rai A."/>
            <person name="Jena J.K."/>
        </authorList>
    </citation>
    <scope>NUCLEOTIDE SEQUENCE [LARGE SCALE GENOMIC DNA]</scope>
    <source>
        <strain evidence="9">DASCIFA01</strain>
        <tissue evidence="9">Testis</tissue>
    </source>
</reference>
<dbReference type="Proteomes" id="UP000290572">
    <property type="component" value="Unassembled WGS sequence"/>
</dbReference>
<evidence type="ECO:0000256" key="2">
    <source>
        <dbReference type="ARBA" id="ARBA00022695"/>
    </source>
</evidence>
<dbReference type="InterPro" id="IPR050951">
    <property type="entry name" value="Retrovirus_Pol_polyprotein"/>
</dbReference>
<dbReference type="InterPro" id="IPR043502">
    <property type="entry name" value="DNA/RNA_pol_sf"/>
</dbReference>
<dbReference type="EMBL" id="QBIY01013327">
    <property type="protein sequence ID" value="RXN08194.1"/>
    <property type="molecule type" value="Genomic_DNA"/>
</dbReference>
<evidence type="ECO:0000256" key="5">
    <source>
        <dbReference type="ARBA" id="ARBA00022801"/>
    </source>
</evidence>
<evidence type="ECO:0000256" key="4">
    <source>
        <dbReference type="ARBA" id="ARBA00022759"/>
    </source>
</evidence>
<organism evidence="9 10">
    <name type="scientific">Labeo rohita</name>
    <name type="common">Indian major carp</name>
    <name type="synonym">Cyprinus rohita</name>
    <dbReference type="NCBI Taxonomy" id="84645"/>
    <lineage>
        <taxon>Eukaryota</taxon>
        <taxon>Metazoa</taxon>
        <taxon>Chordata</taxon>
        <taxon>Craniata</taxon>
        <taxon>Vertebrata</taxon>
        <taxon>Euteleostomi</taxon>
        <taxon>Actinopterygii</taxon>
        <taxon>Neopterygii</taxon>
        <taxon>Teleostei</taxon>
        <taxon>Ostariophysi</taxon>
        <taxon>Cypriniformes</taxon>
        <taxon>Cyprinidae</taxon>
        <taxon>Labeoninae</taxon>
        <taxon>Labeonini</taxon>
        <taxon>Labeo</taxon>
    </lineage>
</organism>
<keyword evidence="6" id="KW-0695">RNA-directed DNA polymerase</keyword>
<evidence type="ECO:0000313" key="9">
    <source>
        <dbReference type="EMBL" id="RXN24154.1"/>
    </source>
</evidence>
<evidence type="ECO:0000259" key="7">
    <source>
        <dbReference type="Pfam" id="PF17917"/>
    </source>
</evidence>
<keyword evidence="5" id="KW-0378">Hydrolase</keyword>